<dbReference type="EMBL" id="LR796840">
    <property type="protein sequence ID" value="CAB4169201.1"/>
    <property type="molecule type" value="Genomic_DNA"/>
</dbReference>
<proteinExistence type="predicted"/>
<evidence type="ECO:0000313" key="4">
    <source>
        <dbReference type="EMBL" id="CAB4198102.1"/>
    </source>
</evidence>
<dbReference type="EMBL" id="LR797006">
    <property type="protein sequence ID" value="CAB4181161.1"/>
    <property type="molecule type" value="Genomic_DNA"/>
</dbReference>
<evidence type="ECO:0000313" key="2">
    <source>
        <dbReference type="EMBL" id="CAB4176796.1"/>
    </source>
</evidence>
<evidence type="ECO:0000313" key="6">
    <source>
        <dbReference type="EMBL" id="CAB5227460.1"/>
    </source>
</evidence>
<evidence type="ECO:0000313" key="1">
    <source>
        <dbReference type="EMBL" id="CAB4169201.1"/>
    </source>
</evidence>
<dbReference type="EMBL" id="LR798374">
    <property type="protein sequence ID" value="CAB5227460.1"/>
    <property type="molecule type" value="Genomic_DNA"/>
</dbReference>
<organism evidence="5">
    <name type="scientific">uncultured Caudovirales phage</name>
    <dbReference type="NCBI Taxonomy" id="2100421"/>
    <lineage>
        <taxon>Viruses</taxon>
        <taxon>Duplodnaviria</taxon>
        <taxon>Heunggongvirae</taxon>
        <taxon>Uroviricota</taxon>
        <taxon>Caudoviricetes</taxon>
        <taxon>Peduoviridae</taxon>
        <taxon>Maltschvirus</taxon>
        <taxon>Maltschvirus maltsch</taxon>
    </lineage>
</organism>
<sequence>MSKKCIDTKLGIYNIHMNYDPKNPTLLKDLLNITSVDNRGNSILMQMSKSFNNHDFPDQEAIVINIQTFKDNQHITGLNMYLDVVAVQFLIDNLQNMVDKMKVKNSNEENAFKKEIINDSA</sequence>
<gene>
    <name evidence="3" type="ORF">UFOVP1074_42</name>
    <name evidence="4" type="ORF">UFOVP1310_39</name>
    <name evidence="5" type="ORF">UFOVP1424_33</name>
    <name evidence="6" type="ORF">UFOVP1521_33</name>
    <name evidence="1" type="ORF">UFOVP899_62</name>
    <name evidence="2" type="ORF">UFOVP987_61</name>
</gene>
<dbReference type="EMBL" id="LR797262">
    <property type="protein sequence ID" value="CAB4198102.1"/>
    <property type="molecule type" value="Genomic_DNA"/>
</dbReference>
<protein>
    <submittedName>
        <fullName evidence="5">Uncharacterized protein</fullName>
    </submittedName>
</protein>
<evidence type="ECO:0000313" key="3">
    <source>
        <dbReference type="EMBL" id="CAB4181161.1"/>
    </source>
</evidence>
<dbReference type="EMBL" id="LR797362">
    <property type="protein sequence ID" value="CAB4210635.1"/>
    <property type="molecule type" value="Genomic_DNA"/>
</dbReference>
<name>A0A6J5SAR5_9CAUD</name>
<dbReference type="EMBL" id="LR796935">
    <property type="protein sequence ID" value="CAB4176796.1"/>
    <property type="molecule type" value="Genomic_DNA"/>
</dbReference>
<accession>A0A6J5SAR5</accession>
<evidence type="ECO:0000313" key="5">
    <source>
        <dbReference type="EMBL" id="CAB4210635.1"/>
    </source>
</evidence>
<reference evidence="5" key="1">
    <citation type="submission" date="2020-05" db="EMBL/GenBank/DDBJ databases">
        <authorList>
            <person name="Chiriac C."/>
            <person name="Salcher M."/>
            <person name="Ghai R."/>
            <person name="Kavagutti S V."/>
        </authorList>
    </citation>
    <scope>NUCLEOTIDE SEQUENCE</scope>
</reference>